<feature type="region of interest" description="Disordered" evidence="1">
    <location>
        <begin position="682"/>
        <end position="706"/>
    </location>
</feature>
<evidence type="ECO:0000256" key="1">
    <source>
        <dbReference type="SAM" id="MobiDB-lite"/>
    </source>
</evidence>
<sequence length="706" mass="75614">MEPSPYAGVGGKIRRRPPPRAVATPYDRPPAAAAAHRLAAAAAAAYPRQGGEGGGWVARLVDPASRLIAGGAARLFSTVFRKRLAPAPVPVPAPSPPLSTPPGKPMPPGSIPIMEKGKMPAGTSDEKALVEFDRLTDVLRARTVESDLPAPVDYREDKNEARIRIDGTGGSTSRGIAANRSLAADDPVSGASLPAELAKQYMNSRYSREPQKNSLRSRVLIKNKADASNITYDTNRSGGPLVQEPNQFGNENSELTLNGHVTPGLRGRSAIYRMSRSPFFKGPSSSNDVNMSPFSQSQARAHSLVSGGRQVLKRRGTDLDDELASIGPIRRIRQKSIMVSTFRDSRVSPQGNFLPNRTIGSDLTDGSSPIQCPSSKRPLLGTGQSVQPAEEDRNVEDGKSAKSSSDNVLAVSPQSNKMADKIFEQLNIIVPSPKKQSCAQSVNGNVSCSTLKQPVWQDNEPNSASDPTSSQKFQYMDRVNHSLDPELNGSPFSNAKLRKDGSSKLSGSFQDFGNKDIKSDNVAMSNKPAILENSVSATISGKPGFKMAVFEDLSEFDDDQEPPVQSKYSAGKTGVKRTDNKFDLKIKEQKVESNLVEKVVSAPVSEKPIASPPKDVLCLGLFSPNDAEKRANPDVPSYNNIGLRFPHIPHDTHPKSAEPEVSLASNKDNKLTSASAFTFGLKQSSASGSEPSNTAGVKTETGLGER</sequence>
<reference evidence="2" key="1">
    <citation type="journal article" date="2021" name="bioRxiv">
        <title>Whole Genome Assembly and Annotation of Northern Wild Rice, Zizania palustris L., Supports a Whole Genome Duplication in the Zizania Genus.</title>
        <authorList>
            <person name="Haas M."/>
            <person name="Kono T."/>
            <person name="Macchietto M."/>
            <person name="Millas R."/>
            <person name="McGilp L."/>
            <person name="Shao M."/>
            <person name="Duquette J."/>
            <person name="Hirsch C.N."/>
            <person name="Kimball J."/>
        </authorList>
    </citation>
    <scope>NUCLEOTIDE SEQUENCE</scope>
    <source>
        <tissue evidence="2">Fresh leaf tissue</tissue>
    </source>
</reference>
<comment type="caution">
    <text evidence="2">The sequence shown here is derived from an EMBL/GenBank/DDBJ whole genome shotgun (WGS) entry which is preliminary data.</text>
</comment>
<accession>A0A8J5WYX6</accession>
<protein>
    <submittedName>
        <fullName evidence="2">Uncharacterized protein</fullName>
    </submittedName>
</protein>
<dbReference type="GO" id="GO:0005635">
    <property type="term" value="C:nuclear envelope"/>
    <property type="evidence" value="ECO:0007669"/>
    <property type="project" value="TreeGrafter"/>
</dbReference>
<dbReference type="PANTHER" id="PTHR33416">
    <property type="entry name" value="NUCLEAR PORE COMPLEX PROTEIN NUP1"/>
    <property type="match status" value="1"/>
</dbReference>
<feature type="region of interest" description="Disordered" evidence="1">
    <location>
        <begin position="346"/>
        <end position="413"/>
    </location>
</feature>
<feature type="region of interest" description="Disordered" evidence="1">
    <location>
        <begin position="1"/>
        <end position="29"/>
    </location>
</feature>
<dbReference type="PANTHER" id="PTHR33416:SF20">
    <property type="entry name" value="NUCLEAR PORE COMPLEX PROTEIN NUP1"/>
    <property type="match status" value="1"/>
</dbReference>
<feature type="compositionally biased region" description="Basic and acidic residues" evidence="1">
    <location>
        <begin position="390"/>
        <end position="400"/>
    </location>
</feature>
<dbReference type="GO" id="GO:0071763">
    <property type="term" value="P:nuclear membrane organization"/>
    <property type="evidence" value="ECO:0007669"/>
    <property type="project" value="TreeGrafter"/>
</dbReference>
<reference evidence="2" key="2">
    <citation type="submission" date="2021-02" db="EMBL/GenBank/DDBJ databases">
        <authorList>
            <person name="Kimball J.A."/>
            <person name="Haas M.W."/>
            <person name="Macchietto M."/>
            <person name="Kono T."/>
            <person name="Duquette J."/>
            <person name="Shao M."/>
        </authorList>
    </citation>
    <scope>NUCLEOTIDE SEQUENCE</scope>
    <source>
        <tissue evidence="2">Fresh leaf tissue</tissue>
    </source>
</reference>
<feature type="compositionally biased region" description="Polar residues" evidence="1">
    <location>
        <begin position="682"/>
        <end position="696"/>
    </location>
</feature>
<keyword evidence="3" id="KW-1185">Reference proteome</keyword>
<feature type="compositionally biased region" description="Polar residues" evidence="1">
    <location>
        <begin position="347"/>
        <end position="374"/>
    </location>
</feature>
<name>A0A8J5WYX6_ZIZPA</name>
<dbReference type="OrthoDB" id="778586at2759"/>
<feature type="region of interest" description="Disordered" evidence="1">
    <location>
        <begin position="646"/>
        <end position="667"/>
    </location>
</feature>
<organism evidence="2 3">
    <name type="scientific">Zizania palustris</name>
    <name type="common">Northern wild rice</name>
    <dbReference type="NCBI Taxonomy" id="103762"/>
    <lineage>
        <taxon>Eukaryota</taxon>
        <taxon>Viridiplantae</taxon>
        <taxon>Streptophyta</taxon>
        <taxon>Embryophyta</taxon>
        <taxon>Tracheophyta</taxon>
        <taxon>Spermatophyta</taxon>
        <taxon>Magnoliopsida</taxon>
        <taxon>Liliopsida</taxon>
        <taxon>Poales</taxon>
        <taxon>Poaceae</taxon>
        <taxon>BOP clade</taxon>
        <taxon>Oryzoideae</taxon>
        <taxon>Oryzeae</taxon>
        <taxon>Zizaniinae</taxon>
        <taxon>Zizania</taxon>
    </lineage>
</organism>
<dbReference type="AlphaFoldDB" id="A0A8J5WYX6"/>
<dbReference type="EMBL" id="JAAALK010000079">
    <property type="protein sequence ID" value="KAG8098481.1"/>
    <property type="molecule type" value="Genomic_DNA"/>
</dbReference>
<feature type="compositionally biased region" description="Polar residues" evidence="1">
    <location>
        <begin position="401"/>
        <end position="413"/>
    </location>
</feature>
<dbReference type="Proteomes" id="UP000729402">
    <property type="component" value="Unassembled WGS sequence"/>
</dbReference>
<gene>
    <name evidence="2" type="ORF">GUJ93_ZPchr0013g36016</name>
</gene>
<evidence type="ECO:0000313" key="3">
    <source>
        <dbReference type="Proteomes" id="UP000729402"/>
    </source>
</evidence>
<evidence type="ECO:0000313" key="2">
    <source>
        <dbReference type="EMBL" id="KAG8098481.1"/>
    </source>
</evidence>
<feature type="compositionally biased region" description="Basic and acidic residues" evidence="1">
    <location>
        <begin position="648"/>
        <end position="658"/>
    </location>
</feature>
<proteinExistence type="predicted"/>